<evidence type="ECO:0000313" key="2">
    <source>
        <dbReference type="Proteomes" id="UP001204953"/>
    </source>
</evidence>
<gene>
    <name evidence="1" type="ORF">NJ959_03195</name>
</gene>
<comment type="caution">
    <text evidence="1">The sequence shown here is derived from an EMBL/GenBank/DDBJ whole genome shotgun (WGS) entry which is preliminary data.</text>
</comment>
<protein>
    <submittedName>
        <fullName evidence="1">Uncharacterized protein</fullName>
    </submittedName>
</protein>
<dbReference type="Proteomes" id="UP001204953">
    <property type="component" value="Unassembled WGS sequence"/>
</dbReference>
<accession>A0AAE3GNZ7</accession>
<dbReference type="EMBL" id="JAMZMM010000016">
    <property type="protein sequence ID" value="MCP2727479.1"/>
    <property type="molecule type" value="Genomic_DNA"/>
</dbReference>
<reference evidence="1" key="1">
    <citation type="submission" date="2022-06" db="EMBL/GenBank/DDBJ databases">
        <title>New cyanobacteria of genus Symplocastrum in benthos of Lake Baikal.</title>
        <authorList>
            <person name="Sorokovikova E."/>
            <person name="Tikhonova I."/>
            <person name="Krasnopeev A."/>
            <person name="Evseev P."/>
            <person name="Gladkikh A."/>
            <person name="Belykh O."/>
        </authorList>
    </citation>
    <scope>NUCLEOTIDE SEQUENCE</scope>
    <source>
        <strain evidence="1">BBK-W-15</strain>
    </source>
</reference>
<name>A0AAE3GNZ7_9CYAN</name>
<sequence>MLTINYVGSYRDAQVSGSVTLDGKNLIANLTSYASLNSSNSGSIEIVRK</sequence>
<dbReference type="RefSeq" id="WP_254010295.1">
    <property type="nucleotide sequence ID" value="NZ_JAMZMM010000016.1"/>
</dbReference>
<dbReference type="AlphaFoldDB" id="A0AAE3GNZ7"/>
<proteinExistence type="predicted"/>
<evidence type="ECO:0000313" key="1">
    <source>
        <dbReference type="EMBL" id="MCP2727479.1"/>
    </source>
</evidence>
<keyword evidence="2" id="KW-1185">Reference proteome</keyword>
<organism evidence="1 2">
    <name type="scientific">Limnofasciculus baicalensis BBK-W-15</name>
    <dbReference type="NCBI Taxonomy" id="2699891"/>
    <lineage>
        <taxon>Bacteria</taxon>
        <taxon>Bacillati</taxon>
        <taxon>Cyanobacteriota</taxon>
        <taxon>Cyanophyceae</taxon>
        <taxon>Coleofasciculales</taxon>
        <taxon>Coleofasciculaceae</taxon>
        <taxon>Limnofasciculus</taxon>
        <taxon>Limnofasciculus baicalensis</taxon>
    </lineage>
</organism>